<dbReference type="Proteomes" id="UP000009282">
    <property type="component" value="Chromosome"/>
</dbReference>
<gene>
    <name evidence="3" type="ordered locus">GNIT_2969</name>
</gene>
<evidence type="ECO:0000256" key="2">
    <source>
        <dbReference type="ARBA" id="ARBA00093628"/>
    </source>
</evidence>
<evidence type="ECO:0000313" key="3">
    <source>
        <dbReference type="EMBL" id="AEP31066.1"/>
    </source>
</evidence>
<sequence>MLNMNSESLLKRMFSDPKHYPYGFSRSGDFSIAESKALSQYGCLIAALVDGHLAPSNEEEAAFIDSALGRKQPETTAERAWLKYQNRINRPKYASIHGTKKASSESRLDDDLVNDVDDDIDIDLDD</sequence>
<dbReference type="STRING" id="1085623.GNIT_2969"/>
<dbReference type="InterPro" id="IPR007335">
    <property type="entry name" value="DUF413"/>
</dbReference>
<comment type="similarity">
    <text evidence="1">Belongs to the MaoP family.</text>
</comment>
<dbReference type="KEGG" id="gni:GNIT_2969"/>
<keyword evidence="4" id="KW-1185">Reference proteome</keyword>
<evidence type="ECO:0000256" key="1">
    <source>
        <dbReference type="ARBA" id="ARBA00093464"/>
    </source>
</evidence>
<name>G4QMY3_GLANF</name>
<reference evidence="3 4" key="1">
    <citation type="journal article" date="2011" name="J. Bacteriol.">
        <title>Complete genome sequence of seawater bacterium Glaciecola nitratireducens FR1064T.</title>
        <authorList>
            <person name="Bian F."/>
            <person name="Qin Q.L."/>
            <person name="Xie B.B."/>
            <person name="Shu Y.L."/>
            <person name="Zhang X.Y."/>
            <person name="Yu Y."/>
            <person name="Chen B."/>
            <person name="Chen X.L."/>
            <person name="Zhou B.C."/>
            <person name="Zhang Y.Z."/>
        </authorList>
    </citation>
    <scope>NUCLEOTIDE SEQUENCE [LARGE SCALE GENOMIC DNA]</scope>
    <source>
        <strain evidence="4">JCM 12485 / KCTC 12276 / FR1064</strain>
    </source>
</reference>
<dbReference type="AlphaFoldDB" id="G4QMY3"/>
<dbReference type="RefSeq" id="WP_014109938.1">
    <property type="nucleotide sequence ID" value="NC_016041.1"/>
</dbReference>
<dbReference type="Pfam" id="PF04219">
    <property type="entry name" value="DUF413"/>
    <property type="match status" value="1"/>
</dbReference>
<accession>G4QMY3</accession>
<protein>
    <recommendedName>
        <fullName evidence="2">Macrodomain Ori protein</fullName>
    </recommendedName>
</protein>
<dbReference type="HOGENOM" id="CLU_144599_2_2_6"/>
<dbReference type="EMBL" id="CP003060">
    <property type="protein sequence ID" value="AEP31066.1"/>
    <property type="molecule type" value="Genomic_DNA"/>
</dbReference>
<proteinExistence type="inferred from homology"/>
<dbReference type="eggNOG" id="COG3085">
    <property type="taxonomic scope" value="Bacteria"/>
</dbReference>
<organism evidence="3 4">
    <name type="scientific">Glaciecola nitratireducens (strain JCM 12485 / KCTC 12276 / FR1064)</name>
    <dbReference type="NCBI Taxonomy" id="1085623"/>
    <lineage>
        <taxon>Bacteria</taxon>
        <taxon>Pseudomonadati</taxon>
        <taxon>Pseudomonadota</taxon>
        <taxon>Gammaproteobacteria</taxon>
        <taxon>Alteromonadales</taxon>
        <taxon>Alteromonadaceae</taxon>
        <taxon>Brumicola</taxon>
    </lineage>
</organism>
<dbReference type="OrthoDB" id="6400110at2"/>
<evidence type="ECO:0000313" key="4">
    <source>
        <dbReference type="Proteomes" id="UP000009282"/>
    </source>
</evidence>